<feature type="region of interest" description="Disordered" evidence="1">
    <location>
        <begin position="92"/>
        <end position="246"/>
    </location>
</feature>
<dbReference type="GO" id="GO:0072583">
    <property type="term" value="P:clathrin-dependent endocytosis"/>
    <property type="evidence" value="ECO:0007669"/>
    <property type="project" value="TreeGrafter"/>
</dbReference>
<evidence type="ECO:0000313" key="4">
    <source>
        <dbReference type="Proteomes" id="UP001388673"/>
    </source>
</evidence>
<dbReference type="KEGG" id="kne:92183792"/>
<dbReference type="GO" id="GO:0031982">
    <property type="term" value="C:vesicle"/>
    <property type="evidence" value="ECO:0007669"/>
    <property type="project" value="TreeGrafter"/>
</dbReference>
<feature type="compositionally biased region" description="Basic and acidic residues" evidence="1">
    <location>
        <begin position="472"/>
        <end position="485"/>
    </location>
</feature>
<evidence type="ECO:0000259" key="2">
    <source>
        <dbReference type="PROSITE" id="PS50030"/>
    </source>
</evidence>
<dbReference type="InterPro" id="IPR015940">
    <property type="entry name" value="UBA"/>
</dbReference>
<feature type="region of interest" description="Disordered" evidence="1">
    <location>
        <begin position="904"/>
        <end position="930"/>
    </location>
</feature>
<comment type="caution">
    <text evidence="3">The sequence shown here is derived from an EMBL/GenBank/DDBJ whole genome shotgun (WGS) entry which is preliminary data.</text>
</comment>
<feature type="compositionally biased region" description="Low complexity" evidence="1">
    <location>
        <begin position="10"/>
        <end position="21"/>
    </location>
</feature>
<feature type="region of interest" description="Disordered" evidence="1">
    <location>
        <begin position="1"/>
        <end position="62"/>
    </location>
</feature>
<feature type="compositionally biased region" description="Basic and acidic residues" evidence="1">
    <location>
        <begin position="497"/>
        <end position="513"/>
    </location>
</feature>
<sequence>MDDLLDLNWSSSSTSQSRSGSNVPQKPASASTTSAFDFLSQPTSQGQGGLRSTTPNYYSSTPLRASTPIAAIQTPGVGSAINAPAANRLAAGTGLRAPGSGNATPLSGNGTPNIPQVSNMGGATSATGGGKGTKPNGDGGVGLDAFSSLLSISTTGTTPGVSKNMTMAEKQAAMVEEKRKRDEEDRKRFEAEGAFWDHLGGGGGSSGSSKPTTKTTTRGQKENDGLEAVLKPTPTPSAKPPASATRDQFVDILAPSPARGGGPLKSTSAAGGIFWNDYDDDLLTSAPAASAKVASSKSPAPPADPFDFDALASSTSAPASSVPSQFNGTGAGFSSRNGGSGMRTPVSDFDFEERDGEEEEDILGDLGRPVVARSAPVTAQSQSGPSRPTKKSAPRSVSPPPHIVGQIVEMGFSPAQARQALAKTSDGLDVQAAMEILLSGGSGSGSGQRSREDARRQEEFSGGEEENDDERIEYLRQRREEEEKERRRRRRAGPSRDSVRARTQEEREQERSETATPLTAAQAQEQAEKILAQASEIGQNMFSKATSFWNTGKEKAMKVYEEQRKALEAQAQAAGNASGGEGGVGRRQIRTDGKPRWMVEAEAAQAGEWDGIDDKEARGGDEGFRDDDDMESPPRRTKASGPTRPTTNGAGPSGRQNAPTSREQTQRPQKTPDGGGYRSAKERADLLFADEEPKRHISPARHLKPAAAATAFAPRAPPAAVVPAKPLPARQLISATPQQIQTSAAHKAKGNEHFKLGRFAEADSAYTSAISALPEGHLYLIPIHNNRAAARLKLGDSAPAAADCTIVINLIGPTYHPSKEAPLPSEVASEVKLGDGMVKAMIKRAQAWEMGEKWKNALEDWEKLLAIDAAVVGSSATATRNLAAEGARRARKMLAGGDGLKPASASGVVVKPKPKATSKQTAPPKPSDIETSAAVADLRKAAQLAEKEDEQRQSIKDTIETKINAWKSGKETNLRALIASLDMVLWDEIMKGGLKVGMHELITEKQVKIKYMKVVARLHPDKLNTQNTTVEQRMLANGAFGALSEAWQAFTK</sequence>
<dbReference type="InterPro" id="IPR009060">
    <property type="entry name" value="UBA-like_sf"/>
</dbReference>
<dbReference type="RefSeq" id="XP_066799909.1">
    <property type="nucleotide sequence ID" value="XM_066949615.1"/>
</dbReference>
<dbReference type="Pfam" id="PF22562">
    <property type="entry name" value="UBA_7"/>
    <property type="match status" value="1"/>
</dbReference>
<feature type="compositionally biased region" description="Polar residues" evidence="1">
    <location>
        <begin position="377"/>
        <end position="386"/>
    </location>
</feature>
<dbReference type="InterPro" id="IPR036869">
    <property type="entry name" value="J_dom_sf"/>
</dbReference>
<feature type="compositionally biased region" description="Basic and acidic residues" evidence="1">
    <location>
        <begin position="589"/>
        <end position="599"/>
    </location>
</feature>
<dbReference type="EMBL" id="JBCAWK010000013">
    <property type="protein sequence ID" value="KAK8844685.1"/>
    <property type="molecule type" value="Genomic_DNA"/>
</dbReference>
<dbReference type="PANTHER" id="PTHR23172:SF19">
    <property type="entry name" value="J DOMAIN-CONTAINING PROTEIN"/>
    <property type="match status" value="1"/>
</dbReference>
<feature type="compositionally biased region" description="Polar residues" evidence="1">
    <location>
        <begin position="22"/>
        <end position="62"/>
    </location>
</feature>
<evidence type="ECO:0000256" key="1">
    <source>
        <dbReference type="SAM" id="MobiDB-lite"/>
    </source>
</evidence>
<dbReference type="GO" id="GO:0072318">
    <property type="term" value="P:clathrin coat disassembly"/>
    <property type="evidence" value="ECO:0007669"/>
    <property type="project" value="TreeGrafter"/>
</dbReference>
<dbReference type="InterPro" id="IPR011990">
    <property type="entry name" value="TPR-like_helical_dom_sf"/>
</dbReference>
<feature type="compositionally biased region" description="Basic and acidic residues" evidence="1">
    <location>
        <begin position="175"/>
        <end position="191"/>
    </location>
</feature>
<dbReference type="SMART" id="SM00165">
    <property type="entry name" value="UBA"/>
    <property type="match status" value="1"/>
</dbReference>
<dbReference type="GO" id="GO:0030276">
    <property type="term" value="F:clathrin binding"/>
    <property type="evidence" value="ECO:0007669"/>
    <property type="project" value="TreeGrafter"/>
</dbReference>
<feature type="compositionally biased region" description="Polar residues" evidence="1">
    <location>
        <begin position="325"/>
        <end position="337"/>
    </location>
</feature>
<feature type="compositionally biased region" description="Polar residues" evidence="1">
    <location>
        <begin position="101"/>
        <end position="119"/>
    </location>
</feature>
<accession>A0AAW0YTZ7</accession>
<feature type="region of interest" description="Disordered" evidence="1">
    <location>
        <begin position="288"/>
        <end position="403"/>
    </location>
</feature>
<feature type="compositionally biased region" description="Low complexity" evidence="1">
    <location>
        <begin position="147"/>
        <end position="158"/>
    </location>
</feature>
<dbReference type="PROSITE" id="PS50030">
    <property type="entry name" value="UBA"/>
    <property type="match status" value="1"/>
</dbReference>
<dbReference type="SUPFAM" id="SSF46934">
    <property type="entry name" value="UBA-like"/>
    <property type="match status" value="1"/>
</dbReference>
<feature type="compositionally biased region" description="Polar residues" evidence="1">
    <location>
        <begin position="643"/>
        <end position="669"/>
    </location>
</feature>
<feature type="compositionally biased region" description="Basic and acidic residues" evidence="1">
    <location>
        <begin position="449"/>
        <end position="459"/>
    </location>
</feature>
<feature type="domain" description="UBA" evidence="2">
    <location>
        <begin position="398"/>
        <end position="440"/>
    </location>
</feature>
<evidence type="ECO:0000313" key="3">
    <source>
        <dbReference type="EMBL" id="KAK8844685.1"/>
    </source>
</evidence>
<feature type="compositionally biased region" description="Low complexity" evidence="1">
    <location>
        <begin position="308"/>
        <end position="324"/>
    </location>
</feature>
<dbReference type="InterPro" id="IPR019734">
    <property type="entry name" value="TPR_rpt"/>
</dbReference>
<dbReference type="Gene3D" id="1.25.40.10">
    <property type="entry name" value="Tetratricopeptide repeat domain"/>
    <property type="match status" value="1"/>
</dbReference>
<feature type="compositionally biased region" description="Low complexity" evidence="1">
    <location>
        <begin position="288"/>
        <end position="298"/>
    </location>
</feature>
<feature type="region of interest" description="Disordered" evidence="1">
    <location>
        <begin position="438"/>
        <end position="525"/>
    </location>
</feature>
<feature type="compositionally biased region" description="Basic and acidic residues" evidence="1">
    <location>
        <begin position="612"/>
        <end position="623"/>
    </location>
</feature>
<dbReference type="SMART" id="SM00028">
    <property type="entry name" value="TPR"/>
    <property type="match status" value="3"/>
</dbReference>
<reference evidence="3 4" key="1">
    <citation type="journal article" date="2024" name="bioRxiv">
        <title>Comparative genomics of Cryptococcus and Kwoniella reveals pathogenesis evolution and contrasting karyotype dynamics via intercentromeric recombination or chromosome fusion.</title>
        <authorList>
            <person name="Coelho M.A."/>
            <person name="David-Palma M."/>
            <person name="Shea T."/>
            <person name="Bowers K."/>
            <person name="McGinley-Smith S."/>
            <person name="Mohammad A.W."/>
            <person name="Gnirke A."/>
            <person name="Yurkov A.M."/>
            <person name="Nowrousian M."/>
            <person name="Sun S."/>
            <person name="Cuomo C.A."/>
            <person name="Heitman J."/>
        </authorList>
    </citation>
    <scope>NUCLEOTIDE SEQUENCE [LARGE SCALE GENOMIC DNA]</scope>
    <source>
        <strain evidence="3 4">CBS 13917</strain>
    </source>
</reference>
<dbReference type="Gene3D" id="1.10.287.110">
    <property type="entry name" value="DnaJ domain"/>
    <property type="match status" value="1"/>
</dbReference>
<dbReference type="GeneID" id="92183792"/>
<dbReference type="SUPFAM" id="SSF48452">
    <property type="entry name" value="TPR-like"/>
    <property type="match status" value="1"/>
</dbReference>
<feature type="compositionally biased region" description="Gly residues" evidence="1">
    <location>
        <begin position="127"/>
        <end position="142"/>
    </location>
</feature>
<organism evidence="3 4">
    <name type="scientific">Kwoniella newhampshirensis</name>
    <dbReference type="NCBI Taxonomy" id="1651941"/>
    <lineage>
        <taxon>Eukaryota</taxon>
        <taxon>Fungi</taxon>
        <taxon>Dikarya</taxon>
        <taxon>Basidiomycota</taxon>
        <taxon>Agaricomycotina</taxon>
        <taxon>Tremellomycetes</taxon>
        <taxon>Tremellales</taxon>
        <taxon>Cryptococcaceae</taxon>
        <taxon>Kwoniella</taxon>
    </lineage>
</organism>
<proteinExistence type="predicted"/>
<feature type="compositionally biased region" description="Acidic residues" evidence="1">
    <location>
        <begin position="461"/>
        <end position="471"/>
    </location>
</feature>
<dbReference type="GO" id="GO:0005737">
    <property type="term" value="C:cytoplasm"/>
    <property type="evidence" value="ECO:0007669"/>
    <property type="project" value="TreeGrafter"/>
</dbReference>
<dbReference type="Gene3D" id="1.10.8.10">
    <property type="entry name" value="DNA helicase RuvA subunit, C-terminal domain"/>
    <property type="match status" value="1"/>
</dbReference>
<feature type="region of interest" description="Disordered" evidence="1">
    <location>
        <begin position="567"/>
        <end position="679"/>
    </location>
</feature>
<gene>
    <name evidence="3" type="ORF">IAR55_006534</name>
</gene>
<dbReference type="SUPFAM" id="SSF46565">
    <property type="entry name" value="Chaperone J-domain"/>
    <property type="match status" value="1"/>
</dbReference>
<dbReference type="PANTHER" id="PTHR23172">
    <property type="entry name" value="AUXILIN/CYCLIN G-ASSOCIATED KINASE-RELATED"/>
    <property type="match status" value="1"/>
</dbReference>
<protein>
    <recommendedName>
        <fullName evidence="2">UBA domain-containing protein</fullName>
    </recommendedName>
</protein>
<name>A0AAW0YTZ7_9TREE</name>
<dbReference type="Proteomes" id="UP001388673">
    <property type="component" value="Unassembled WGS sequence"/>
</dbReference>
<dbReference type="AlphaFoldDB" id="A0AAW0YTZ7"/>
<keyword evidence="4" id="KW-1185">Reference proteome</keyword>
<feature type="compositionally biased region" description="Acidic residues" evidence="1">
    <location>
        <begin position="349"/>
        <end position="363"/>
    </location>
</feature>